<dbReference type="OrthoDB" id="6431331at2759"/>
<dbReference type="Gene3D" id="3.40.50.1820">
    <property type="entry name" value="alpha/beta hydrolase"/>
    <property type="match status" value="1"/>
</dbReference>
<proteinExistence type="predicted"/>
<dbReference type="VEuPathDB" id="VectorBase:LOC119170261"/>
<dbReference type="InterPro" id="IPR029058">
    <property type="entry name" value="AB_hydrolase_fold"/>
</dbReference>
<dbReference type="AlphaFoldDB" id="A0A6M2CHS2"/>
<dbReference type="InterPro" id="IPR010463">
    <property type="entry name" value="DUF1057"/>
</dbReference>
<sequence>MLQAERTAMLMIRVHWFGNSFLTNHLVRVAAFAPCRQLLLWHSTHKSVPHKDYPVSWFAVAMARTNRVASKGAARDPRLHQRRWLGFGPPPQAAYYKPQPSARLIRQQMLGLDILSYRERHVRITTCGDLYTKWRAEGRRGYDQAPETGARVPVLYIHTGLDRMERGDFTKRPLTLMLTEHYEDYGRNIRFLDQNGVDVLCLNWPDYAFTLETGYWWHSCDEKTRLVVDFLKQLKINKIDALVSHDTGSAPALQVAAEEPSIDVKSLALLAPVATRPLGSSRNPLLFNPAVRWASKSRRGARFMIFFFRAVMMLSMHRAMGLSCDVLFAYHSSIGCDEHRVEQQLARIRHRKMPTLVTVGGDDRFLSKKDSRELLRKLGCDATGVCFYDADGNLISSDGCDEIVKVIELKDGSHTFAGYPDMCNKALLELINRAQGR</sequence>
<dbReference type="SUPFAM" id="SSF53474">
    <property type="entry name" value="alpha/beta-Hydrolases"/>
    <property type="match status" value="1"/>
</dbReference>
<evidence type="ECO:0000313" key="1">
    <source>
        <dbReference type="EMBL" id="NOV33333.1"/>
    </source>
</evidence>
<dbReference type="EMBL" id="GHWJ01000596">
    <property type="protein sequence ID" value="NOV33333.1"/>
    <property type="molecule type" value="Transcribed_RNA"/>
</dbReference>
<accession>A0A6M2CHS2</accession>
<dbReference type="PANTHER" id="PTHR47533">
    <property type="entry name" value="PROTEIN CBG21859"/>
    <property type="match status" value="1"/>
</dbReference>
<dbReference type="PANTHER" id="PTHR47533:SF4">
    <property type="entry name" value="AB HYDROLASE-1 DOMAIN-CONTAINING PROTEIN"/>
    <property type="match status" value="1"/>
</dbReference>
<reference evidence="1" key="1">
    <citation type="submission" date="2019-09" db="EMBL/GenBank/DDBJ databases">
        <title>Organ-specific transcriptomic study of the physiology of the cattle tick, Rhipicephalus microplus.</title>
        <authorList>
            <person name="Tirloni L."/>
            <person name="Braz G."/>
            <person name="Gandara A.C.P."/>
            <person name="Sabadin G.A."/>
            <person name="da Silva R.M."/>
            <person name="Guizzo M.G."/>
            <person name="Machado J.A."/>
            <person name="Costa E.P."/>
            <person name="Gomes H.F."/>
            <person name="Moraes J."/>
            <person name="Mota M.B.S."/>
            <person name="Mesquita R.D."/>
            <person name="Alvarenga P.H."/>
            <person name="Alves F."/>
            <person name="Seixas A."/>
            <person name="da Fonseca R.N."/>
            <person name="Fogaca A."/>
            <person name="Logullo C."/>
            <person name="Tanaka A."/>
            <person name="Daffre S."/>
            <person name="Termignoni C."/>
            <person name="Vaz I.S.Jr."/>
            <person name="Oliveira P.L."/>
            <person name="Ribeiro J.M."/>
        </authorList>
    </citation>
    <scope>NUCLEOTIDE SEQUENCE</scope>
    <source>
        <strain evidence="1">Porto Alegre</strain>
    </source>
</reference>
<dbReference type="Pfam" id="PF06342">
    <property type="entry name" value="DUF1057"/>
    <property type="match status" value="1"/>
</dbReference>
<protein>
    <recommendedName>
        <fullName evidence="2">AB hydrolase-1 domain-containing protein</fullName>
    </recommendedName>
</protein>
<evidence type="ECO:0008006" key="2">
    <source>
        <dbReference type="Google" id="ProtNLM"/>
    </source>
</evidence>
<name>A0A6M2CHS2_RHIMP</name>
<organism evidence="1">
    <name type="scientific">Rhipicephalus microplus</name>
    <name type="common">Cattle tick</name>
    <name type="synonym">Boophilus microplus</name>
    <dbReference type="NCBI Taxonomy" id="6941"/>
    <lineage>
        <taxon>Eukaryota</taxon>
        <taxon>Metazoa</taxon>
        <taxon>Ecdysozoa</taxon>
        <taxon>Arthropoda</taxon>
        <taxon>Chelicerata</taxon>
        <taxon>Arachnida</taxon>
        <taxon>Acari</taxon>
        <taxon>Parasitiformes</taxon>
        <taxon>Ixodida</taxon>
        <taxon>Ixodoidea</taxon>
        <taxon>Ixodidae</taxon>
        <taxon>Rhipicephalinae</taxon>
        <taxon>Rhipicephalus</taxon>
        <taxon>Boophilus</taxon>
    </lineage>
</organism>